<dbReference type="Gene3D" id="3.30.70.120">
    <property type="match status" value="1"/>
</dbReference>
<evidence type="ECO:0000256" key="3">
    <source>
        <dbReference type="ARBA" id="ARBA00022692"/>
    </source>
</evidence>
<evidence type="ECO:0000313" key="9">
    <source>
        <dbReference type="Proteomes" id="UP000743899"/>
    </source>
</evidence>
<evidence type="ECO:0000313" key="8">
    <source>
        <dbReference type="EMBL" id="NCU16669.1"/>
    </source>
</evidence>
<evidence type="ECO:0000256" key="2">
    <source>
        <dbReference type="ARBA" id="ARBA00022475"/>
    </source>
</evidence>
<evidence type="ECO:0000256" key="6">
    <source>
        <dbReference type="SAM" id="Phobius"/>
    </source>
</evidence>
<keyword evidence="3 6" id="KW-0812">Transmembrane</keyword>
<evidence type="ECO:0000256" key="1">
    <source>
        <dbReference type="ARBA" id="ARBA00004651"/>
    </source>
</evidence>
<feature type="transmembrane region" description="Helical" evidence="6">
    <location>
        <begin position="181"/>
        <end position="201"/>
    </location>
</feature>
<feature type="transmembrane region" description="Helical" evidence="6">
    <location>
        <begin position="42"/>
        <end position="60"/>
    </location>
</feature>
<dbReference type="CDD" id="cd16380">
    <property type="entry name" value="YitT_C"/>
    <property type="match status" value="1"/>
</dbReference>
<feature type="domain" description="DUF2179" evidence="7">
    <location>
        <begin position="227"/>
        <end position="281"/>
    </location>
</feature>
<feature type="transmembrane region" description="Helical" evidence="6">
    <location>
        <begin position="72"/>
        <end position="102"/>
    </location>
</feature>
<dbReference type="InterPro" id="IPR015867">
    <property type="entry name" value="N-reg_PII/ATP_PRibTrfase_C"/>
</dbReference>
<comment type="subcellular location">
    <subcellularLocation>
        <location evidence="1">Cell membrane</location>
        <topology evidence="1">Multi-pass membrane protein</topology>
    </subcellularLocation>
</comment>
<dbReference type="Pfam" id="PF02588">
    <property type="entry name" value="YitT_membrane"/>
    <property type="match status" value="1"/>
</dbReference>
<keyword evidence="5 6" id="KW-0472">Membrane</keyword>
<reference evidence="8 9" key="1">
    <citation type="submission" date="2020-01" db="EMBL/GenBank/DDBJ databases">
        <title>A novel Bacillus sp. from Pasinler.</title>
        <authorList>
            <person name="Adiguzel A."/>
            <person name="Ay H."/>
            <person name="Baltaci M.O."/>
        </authorList>
    </citation>
    <scope>NUCLEOTIDE SEQUENCE [LARGE SCALE GENOMIC DNA]</scope>
    <source>
        <strain evidence="8 9">P1</strain>
    </source>
</reference>
<dbReference type="EMBL" id="JAACYS010000007">
    <property type="protein sequence ID" value="NCU16669.1"/>
    <property type="molecule type" value="Genomic_DNA"/>
</dbReference>
<proteinExistence type="predicted"/>
<dbReference type="InterPro" id="IPR003740">
    <property type="entry name" value="YitT"/>
</dbReference>
<sequence length="288" mass="31408">MRRRKKTIQIPFYEKVKNIILVLIGSAIVAVSFNAFLLPNEIASGGVSGISTITYGLFGWEPAYVQWALNIPLFIAGVAILGYIYGIKTLLGTVFLPFVVFLTKDMEPWTMDPILAAIFGGMGIGLGIGIVFRGNASTGGTDLAAQILAKYTGISLGKCVALIDGLIVISAAIVFNIEKGLFALIALYITSRTIDIVQIGLNRSKMVLIITKEEEKVRDAIFEEIDRGLTKFQAYGGYTNEERKPLMVVVDQSEFTNLKQVVRLIDPDAFVIVLDAAEVLGQGFKKFS</sequence>
<organism evidence="8 9">
    <name type="scientific">Pallidibacillus pasinlerensis</name>
    <dbReference type="NCBI Taxonomy" id="2703818"/>
    <lineage>
        <taxon>Bacteria</taxon>
        <taxon>Bacillati</taxon>
        <taxon>Bacillota</taxon>
        <taxon>Bacilli</taxon>
        <taxon>Bacillales</taxon>
        <taxon>Bacillaceae</taxon>
        <taxon>Pallidibacillus</taxon>
    </lineage>
</organism>
<evidence type="ECO:0000256" key="4">
    <source>
        <dbReference type="ARBA" id="ARBA00022989"/>
    </source>
</evidence>
<keyword evidence="9" id="KW-1185">Reference proteome</keyword>
<dbReference type="InterPro" id="IPR051461">
    <property type="entry name" value="UPF0750_membrane"/>
</dbReference>
<dbReference type="PANTHER" id="PTHR33545:SF9">
    <property type="entry name" value="UPF0750 MEMBRANE PROTEIN YITE"/>
    <property type="match status" value="1"/>
</dbReference>
<keyword evidence="4 6" id="KW-1133">Transmembrane helix</keyword>
<dbReference type="PANTHER" id="PTHR33545">
    <property type="entry name" value="UPF0750 MEMBRANE PROTEIN YITT-RELATED"/>
    <property type="match status" value="1"/>
</dbReference>
<dbReference type="InterPro" id="IPR019264">
    <property type="entry name" value="DUF2179"/>
</dbReference>
<dbReference type="Pfam" id="PF10035">
    <property type="entry name" value="DUF2179"/>
    <property type="match status" value="1"/>
</dbReference>
<accession>A0ABW9ZZS7</accession>
<dbReference type="Proteomes" id="UP000743899">
    <property type="component" value="Unassembled WGS sequence"/>
</dbReference>
<protein>
    <submittedName>
        <fullName evidence="8">YitT family protein</fullName>
    </submittedName>
</protein>
<feature type="transmembrane region" description="Helical" evidence="6">
    <location>
        <begin position="20"/>
        <end position="36"/>
    </location>
</feature>
<evidence type="ECO:0000259" key="7">
    <source>
        <dbReference type="Pfam" id="PF10035"/>
    </source>
</evidence>
<feature type="transmembrane region" description="Helical" evidence="6">
    <location>
        <begin position="153"/>
        <end position="175"/>
    </location>
</feature>
<keyword evidence="2" id="KW-1003">Cell membrane</keyword>
<comment type="caution">
    <text evidence="8">The sequence shown here is derived from an EMBL/GenBank/DDBJ whole genome shotgun (WGS) entry which is preliminary data.</text>
</comment>
<name>A0ABW9ZZS7_9BACI</name>
<gene>
    <name evidence="8" type="ORF">GW534_02620</name>
</gene>
<feature type="transmembrane region" description="Helical" evidence="6">
    <location>
        <begin position="114"/>
        <end position="132"/>
    </location>
</feature>
<evidence type="ECO:0000256" key="5">
    <source>
        <dbReference type="ARBA" id="ARBA00023136"/>
    </source>
</evidence>
<dbReference type="RefSeq" id="WP_161919508.1">
    <property type="nucleotide sequence ID" value="NZ_JAACYS010000007.1"/>
</dbReference>
<dbReference type="PIRSF" id="PIRSF006483">
    <property type="entry name" value="Membrane_protein_YitT"/>
    <property type="match status" value="1"/>
</dbReference>